<dbReference type="OrthoDB" id="139172at2"/>
<dbReference type="InterPro" id="IPR004299">
    <property type="entry name" value="MBOAT_fam"/>
</dbReference>
<dbReference type="Pfam" id="PF03062">
    <property type="entry name" value="MBOAT"/>
    <property type="match status" value="1"/>
</dbReference>
<evidence type="ECO:0000256" key="3">
    <source>
        <dbReference type="ARBA" id="ARBA00010323"/>
    </source>
</evidence>
<evidence type="ECO:0000313" key="16">
    <source>
        <dbReference type="Proteomes" id="UP000199372"/>
    </source>
</evidence>
<evidence type="ECO:0000256" key="9">
    <source>
        <dbReference type="ARBA" id="ARBA00022989"/>
    </source>
</evidence>
<feature type="transmembrane region" description="Helical" evidence="14">
    <location>
        <begin position="74"/>
        <end position="95"/>
    </location>
</feature>
<feature type="transmembrane region" description="Helical" evidence="14">
    <location>
        <begin position="310"/>
        <end position="333"/>
    </location>
</feature>
<keyword evidence="9 14" id="KW-1133">Transmembrane helix</keyword>
<keyword evidence="5 13" id="KW-1003">Cell membrane</keyword>
<keyword evidence="10 13" id="KW-0472">Membrane</keyword>
<proteinExistence type="inferred from homology"/>
<evidence type="ECO:0000256" key="5">
    <source>
        <dbReference type="ARBA" id="ARBA00022475"/>
    </source>
</evidence>
<feature type="transmembrane region" description="Helical" evidence="14">
    <location>
        <begin position="390"/>
        <end position="417"/>
    </location>
</feature>
<feature type="transmembrane region" description="Helical" evidence="14">
    <location>
        <begin position="153"/>
        <end position="171"/>
    </location>
</feature>
<dbReference type="Proteomes" id="UP000199372">
    <property type="component" value="Unassembled WGS sequence"/>
</dbReference>
<keyword evidence="6 13" id="KW-0808">Transferase</keyword>
<comment type="pathway">
    <text evidence="2">Glycan biosynthesis; alginate biosynthesis.</text>
</comment>
<evidence type="ECO:0000256" key="7">
    <source>
        <dbReference type="ARBA" id="ARBA00022692"/>
    </source>
</evidence>
<dbReference type="PIRSF" id="PIRSF500217">
    <property type="entry name" value="AlgI"/>
    <property type="match status" value="1"/>
</dbReference>
<evidence type="ECO:0000313" key="15">
    <source>
        <dbReference type="EMBL" id="SEN43476.1"/>
    </source>
</evidence>
<evidence type="ECO:0000256" key="6">
    <source>
        <dbReference type="ARBA" id="ARBA00022679"/>
    </source>
</evidence>
<evidence type="ECO:0000256" key="8">
    <source>
        <dbReference type="ARBA" id="ARBA00022841"/>
    </source>
</evidence>
<dbReference type="PANTHER" id="PTHR13285:SF23">
    <property type="entry name" value="TEICHOIC ACID D-ALANYLTRANSFERASE"/>
    <property type="match status" value="1"/>
</dbReference>
<organism evidence="15 16">
    <name type="scientific">Palleronia pelagia</name>
    <dbReference type="NCBI Taxonomy" id="387096"/>
    <lineage>
        <taxon>Bacteria</taxon>
        <taxon>Pseudomonadati</taxon>
        <taxon>Pseudomonadota</taxon>
        <taxon>Alphaproteobacteria</taxon>
        <taxon>Rhodobacterales</taxon>
        <taxon>Roseobacteraceae</taxon>
        <taxon>Palleronia</taxon>
    </lineage>
</organism>
<dbReference type="GO" id="GO:0016746">
    <property type="term" value="F:acyltransferase activity"/>
    <property type="evidence" value="ECO:0007669"/>
    <property type="project" value="UniProtKB-KW"/>
</dbReference>
<dbReference type="InterPro" id="IPR051085">
    <property type="entry name" value="MB_O-acyltransferase"/>
</dbReference>
<dbReference type="EMBL" id="FOCM01000004">
    <property type="protein sequence ID" value="SEN43476.1"/>
    <property type="molecule type" value="Genomic_DNA"/>
</dbReference>
<feature type="transmembrane region" description="Helical" evidence="14">
    <location>
        <begin position="42"/>
        <end position="62"/>
    </location>
</feature>
<feature type="transmembrane region" description="Helical" evidence="14">
    <location>
        <begin position="437"/>
        <end position="458"/>
    </location>
</feature>
<comment type="similarity">
    <text evidence="3 13">Belongs to the membrane-bound acyltransferase family.</text>
</comment>
<evidence type="ECO:0000256" key="14">
    <source>
        <dbReference type="SAM" id="Phobius"/>
    </source>
</evidence>
<keyword evidence="11 13" id="KW-0012">Acyltransferase</keyword>
<keyword evidence="8" id="KW-0016">Alginate biosynthesis</keyword>
<dbReference type="GO" id="GO:0005886">
    <property type="term" value="C:plasma membrane"/>
    <property type="evidence" value="ECO:0007669"/>
    <property type="project" value="UniProtKB-SubCell"/>
</dbReference>
<gene>
    <name evidence="15" type="ORF">SAMN04488011_10482</name>
</gene>
<evidence type="ECO:0000256" key="4">
    <source>
        <dbReference type="ARBA" id="ARBA00016084"/>
    </source>
</evidence>
<keyword evidence="16" id="KW-1185">Reference proteome</keyword>
<name>A0A1H8GHH5_9RHOB</name>
<dbReference type="InterPro" id="IPR028362">
    <property type="entry name" value="AlgI"/>
</dbReference>
<evidence type="ECO:0000256" key="13">
    <source>
        <dbReference type="PIRNR" id="PIRNR016636"/>
    </source>
</evidence>
<feature type="transmembrane region" description="Helical" evidence="14">
    <location>
        <begin position="353"/>
        <end position="369"/>
    </location>
</feature>
<evidence type="ECO:0000256" key="2">
    <source>
        <dbReference type="ARBA" id="ARBA00005182"/>
    </source>
</evidence>
<dbReference type="InterPro" id="IPR024194">
    <property type="entry name" value="Ac/AlaTfrase_AlgI/DltB"/>
</dbReference>
<reference evidence="16" key="1">
    <citation type="submission" date="2016-10" db="EMBL/GenBank/DDBJ databases">
        <authorList>
            <person name="Varghese N."/>
            <person name="Submissions S."/>
        </authorList>
    </citation>
    <scope>NUCLEOTIDE SEQUENCE [LARGE SCALE GENOMIC DNA]</scope>
    <source>
        <strain evidence="16">DSM 26893</strain>
    </source>
</reference>
<sequence>MVFSSETFLFLFLPLALALYYLTPGRWKSLTLLGVSYVFYAWWRVDFLLLLIGTTAWTWITGRMIRHAATDRIARVWTGIGVAGCLAVLGFFKYFNFFLDSLTGLVGTTPDAIGVHWQIILPIGVSFYVFQSVSYLVDTYRGDAPEDVNPLDFAAFIALFPQLIAGPILRYKDLAHQFRHRTHSVQMFSDGMMRFFIGLAKKVLLADAVAPLADLAFSTPDPSMALAWAGAVAYMMQLYFDFSGYSDMAIGLGMMLGFRFTENFNAPYISRSITEFWRRWHISLSVWLRDYLYIPLGGNRLGPVRTHVNLMTIMVLGGLWHGAAWTFVIWGFWHGAWLAWERFSGWATSRSTAALLRTLIVVLLGWVVFRATSVVEAGQVFAGMFGANGIALSPAAAFEITGESVAVLILAILVAMIEPWLGRAVDGPLSPRPDGTLTATSAIVPPIAVTALATLTILKLAEQSFSPFLYFQF</sequence>
<evidence type="ECO:0000256" key="1">
    <source>
        <dbReference type="ARBA" id="ARBA00004651"/>
    </source>
</evidence>
<dbReference type="PIRSF" id="PIRSF016636">
    <property type="entry name" value="AlgI_DltB"/>
    <property type="match status" value="1"/>
</dbReference>
<dbReference type="GO" id="GO:0042121">
    <property type="term" value="P:alginic acid biosynthetic process"/>
    <property type="evidence" value="ECO:0007669"/>
    <property type="project" value="UniProtKB-KW"/>
</dbReference>
<evidence type="ECO:0000256" key="10">
    <source>
        <dbReference type="ARBA" id="ARBA00023136"/>
    </source>
</evidence>
<dbReference type="AlphaFoldDB" id="A0A1H8GHH5"/>
<feature type="transmembrane region" description="Helical" evidence="14">
    <location>
        <begin position="225"/>
        <end position="245"/>
    </location>
</feature>
<dbReference type="PANTHER" id="PTHR13285">
    <property type="entry name" value="ACYLTRANSFERASE"/>
    <property type="match status" value="1"/>
</dbReference>
<keyword evidence="7 14" id="KW-0812">Transmembrane</keyword>
<evidence type="ECO:0000256" key="11">
    <source>
        <dbReference type="ARBA" id="ARBA00023315"/>
    </source>
</evidence>
<dbReference type="RefSeq" id="WP_091845331.1">
    <property type="nucleotide sequence ID" value="NZ_FOCM01000004.1"/>
</dbReference>
<comment type="subcellular location">
    <subcellularLocation>
        <location evidence="1">Cell membrane</location>
        <topology evidence="1">Multi-pass membrane protein</topology>
    </subcellularLocation>
</comment>
<protein>
    <recommendedName>
        <fullName evidence="4">Probable alginate O-acetylase AlgI</fullName>
    </recommendedName>
    <alternativeName>
        <fullName evidence="12">Alginate biosynthesis protein AlgI</fullName>
    </alternativeName>
</protein>
<evidence type="ECO:0000256" key="12">
    <source>
        <dbReference type="ARBA" id="ARBA00031030"/>
    </source>
</evidence>
<accession>A0A1H8GHH5</accession>